<protein>
    <submittedName>
        <fullName evidence="3">Acetyltransferase</fullName>
    </submittedName>
</protein>
<gene>
    <name evidence="3" type="ORF">FC82_GL000980</name>
</gene>
<sequence length="161" mass="18917">MLIQPYQANPHHLAQIVDLIDYCQNKEAHLAIKMAEQDDLFQIKAYYQDKGGEFWVALDHDDVVGTIALLPIDAHTAVLKKFFTYPKYRGQPERLGRQLYETFIVFAQTNGYNRIVLDTPEGEERSHYFYEKQGFVQITKDQLHANYVYPDRDSRLYQLNL</sequence>
<dbReference type="Gene3D" id="3.40.630.30">
    <property type="match status" value="1"/>
</dbReference>
<evidence type="ECO:0000313" key="3">
    <source>
        <dbReference type="EMBL" id="KRM76876.1"/>
    </source>
</evidence>
<dbReference type="PATRIC" id="fig|1423733.4.peg.1034"/>
<evidence type="ECO:0000313" key="4">
    <source>
        <dbReference type="Proteomes" id="UP000051845"/>
    </source>
</evidence>
<evidence type="ECO:0000256" key="1">
    <source>
        <dbReference type="ARBA" id="ARBA00022679"/>
    </source>
</evidence>
<dbReference type="PROSITE" id="PS51186">
    <property type="entry name" value="GNAT"/>
    <property type="match status" value="1"/>
</dbReference>
<dbReference type="Proteomes" id="UP000051845">
    <property type="component" value="Unassembled WGS sequence"/>
</dbReference>
<dbReference type="EMBL" id="AYYR01000019">
    <property type="protein sequence ID" value="KRM76876.1"/>
    <property type="molecule type" value="Genomic_DNA"/>
</dbReference>
<dbReference type="CDD" id="cd04301">
    <property type="entry name" value="NAT_SF"/>
    <property type="match status" value="1"/>
</dbReference>
<dbReference type="InterPro" id="IPR000182">
    <property type="entry name" value="GNAT_dom"/>
</dbReference>
<dbReference type="PANTHER" id="PTHR13947:SF37">
    <property type="entry name" value="LD18367P"/>
    <property type="match status" value="1"/>
</dbReference>
<feature type="domain" description="N-acetyltransferase" evidence="2">
    <location>
        <begin position="1"/>
        <end position="161"/>
    </location>
</feature>
<reference evidence="3 4" key="1">
    <citation type="journal article" date="2015" name="Genome Announc.">
        <title>Expanding the biotechnology potential of lactobacilli through comparative genomics of 213 strains and associated genera.</title>
        <authorList>
            <person name="Sun Z."/>
            <person name="Harris H.M."/>
            <person name="McCann A."/>
            <person name="Guo C."/>
            <person name="Argimon S."/>
            <person name="Zhang W."/>
            <person name="Yang X."/>
            <person name="Jeffery I.B."/>
            <person name="Cooney J.C."/>
            <person name="Kagawa T.F."/>
            <person name="Liu W."/>
            <person name="Song Y."/>
            <person name="Salvetti E."/>
            <person name="Wrobel A."/>
            <person name="Rasinkangas P."/>
            <person name="Parkhill J."/>
            <person name="Rea M.C."/>
            <person name="O'Sullivan O."/>
            <person name="Ritari J."/>
            <person name="Douillard F.P."/>
            <person name="Paul Ross R."/>
            <person name="Yang R."/>
            <person name="Briner A.E."/>
            <person name="Felis G.E."/>
            <person name="de Vos W.M."/>
            <person name="Barrangou R."/>
            <person name="Klaenhammer T.R."/>
            <person name="Caufield P.W."/>
            <person name="Cui Y."/>
            <person name="Zhang H."/>
            <person name="O'Toole P.W."/>
        </authorList>
    </citation>
    <scope>NUCLEOTIDE SEQUENCE [LARGE SCALE GENOMIC DNA]</scope>
    <source>
        <strain evidence="3 4">DSM 20515</strain>
    </source>
</reference>
<dbReference type="Pfam" id="PF00583">
    <property type="entry name" value="Acetyltransf_1"/>
    <property type="match status" value="1"/>
</dbReference>
<dbReference type="PANTHER" id="PTHR13947">
    <property type="entry name" value="GNAT FAMILY N-ACETYLTRANSFERASE"/>
    <property type="match status" value="1"/>
</dbReference>
<name>A0A0R2BN29_SECCO</name>
<accession>A0A0R2BN29</accession>
<dbReference type="InterPro" id="IPR016181">
    <property type="entry name" value="Acyl_CoA_acyltransferase"/>
</dbReference>
<proteinExistence type="predicted"/>
<comment type="caution">
    <text evidence="3">The sequence shown here is derived from an EMBL/GenBank/DDBJ whole genome shotgun (WGS) entry which is preliminary data.</text>
</comment>
<dbReference type="InterPro" id="IPR050769">
    <property type="entry name" value="NAT_camello-type"/>
</dbReference>
<evidence type="ECO:0000259" key="2">
    <source>
        <dbReference type="PROSITE" id="PS51186"/>
    </source>
</evidence>
<dbReference type="STRING" id="33960.TY91_13655"/>
<dbReference type="SUPFAM" id="SSF55729">
    <property type="entry name" value="Acyl-CoA N-acyltransferases (Nat)"/>
    <property type="match status" value="1"/>
</dbReference>
<organism evidence="3 4">
    <name type="scientific">Secundilactobacillus collinoides DSM 20515 = JCM 1123</name>
    <dbReference type="NCBI Taxonomy" id="1423733"/>
    <lineage>
        <taxon>Bacteria</taxon>
        <taxon>Bacillati</taxon>
        <taxon>Bacillota</taxon>
        <taxon>Bacilli</taxon>
        <taxon>Lactobacillales</taxon>
        <taxon>Lactobacillaceae</taxon>
        <taxon>Secundilactobacillus</taxon>
    </lineage>
</organism>
<dbReference type="AlphaFoldDB" id="A0A0R2BN29"/>
<dbReference type="RefSeq" id="WP_054762249.1">
    <property type="nucleotide sequence ID" value="NZ_AYYR01000019.1"/>
</dbReference>
<dbReference type="GO" id="GO:0008080">
    <property type="term" value="F:N-acetyltransferase activity"/>
    <property type="evidence" value="ECO:0007669"/>
    <property type="project" value="InterPro"/>
</dbReference>
<keyword evidence="1 3" id="KW-0808">Transferase</keyword>